<dbReference type="Proteomes" id="UP000000657">
    <property type="component" value="Chromosome"/>
</dbReference>
<evidence type="ECO:0000313" key="3">
    <source>
        <dbReference type="Proteomes" id="UP000000657"/>
    </source>
</evidence>
<dbReference type="KEGG" id="fal:FRAAL3173"/>
<keyword evidence="3" id="KW-1185">Reference proteome</keyword>
<dbReference type="EMBL" id="CT573213">
    <property type="protein sequence ID" value="CAJ61817.1"/>
    <property type="molecule type" value="Genomic_DNA"/>
</dbReference>
<name>Q0RKY8_FRAAA</name>
<feature type="region of interest" description="Disordered" evidence="1">
    <location>
        <begin position="1"/>
        <end position="21"/>
    </location>
</feature>
<proteinExistence type="predicted"/>
<dbReference type="HOGENOM" id="CLU_2769832_0_0_11"/>
<reference evidence="2 3" key="1">
    <citation type="journal article" date="2007" name="Genome Res.">
        <title>Genome characteristics of facultatively symbiotic Frankia sp. strains reflect host range and host plant biogeography.</title>
        <authorList>
            <person name="Normand P."/>
            <person name="Lapierre P."/>
            <person name="Tisa L.S."/>
            <person name="Gogarten J.P."/>
            <person name="Alloisio N."/>
            <person name="Bagnarol E."/>
            <person name="Bassi C.A."/>
            <person name="Berry A.M."/>
            <person name="Bickhart D.M."/>
            <person name="Choisne N."/>
            <person name="Couloux A."/>
            <person name="Cournoyer B."/>
            <person name="Cruveiller S."/>
            <person name="Daubin V."/>
            <person name="Demange N."/>
            <person name="Francino M.P."/>
            <person name="Goltsman E."/>
            <person name="Huang Y."/>
            <person name="Kopp O.R."/>
            <person name="Labarre L."/>
            <person name="Lapidus A."/>
            <person name="Lavire C."/>
            <person name="Marechal J."/>
            <person name="Martinez M."/>
            <person name="Mastronunzio J.E."/>
            <person name="Mullin B.C."/>
            <person name="Niemann J."/>
            <person name="Pujic P."/>
            <person name="Rawnsley T."/>
            <person name="Rouy Z."/>
            <person name="Schenowitz C."/>
            <person name="Sellstedt A."/>
            <person name="Tavares F."/>
            <person name="Tomkins J.P."/>
            <person name="Vallenet D."/>
            <person name="Valverde C."/>
            <person name="Wall L.G."/>
            <person name="Wang Y."/>
            <person name="Medigue C."/>
            <person name="Benson D.R."/>
        </authorList>
    </citation>
    <scope>NUCLEOTIDE SEQUENCE [LARGE SCALE GENOMIC DNA]</scope>
    <source>
        <strain evidence="3">DSM 45986 / CECT 9034 / ACN14a</strain>
    </source>
</reference>
<accession>Q0RKY8</accession>
<dbReference type="AlphaFoldDB" id="Q0RKY8"/>
<sequence>MPRQLDPHAAGSGWPPVPAAGRCAPARTAPAAWVDPSITAAGILLRSGTSPVRHVFRLHFLVPSWVADM</sequence>
<protein>
    <submittedName>
        <fullName evidence="2">Uncharacterized protein</fullName>
    </submittedName>
</protein>
<evidence type="ECO:0000313" key="2">
    <source>
        <dbReference type="EMBL" id="CAJ61817.1"/>
    </source>
</evidence>
<gene>
    <name evidence="2" type="ordered locus">FRAAL3173</name>
</gene>
<organism evidence="2 3">
    <name type="scientific">Frankia alni (strain DSM 45986 / CECT 9034 / ACN14a)</name>
    <dbReference type="NCBI Taxonomy" id="326424"/>
    <lineage>
        <taxon>Bacteria</taxon>
        <taxon>Bacillati</taxon>
        <taxon>Actinomycetota</taxon>
        <taxon>Actinomycetes</taxon>
        <taxon>Frankiales</taxon>
        <taxon>Frankiaceae</taxon>
        <taxon>Frankia</taxon>
    </lineage>
</organism>
<evidence type="ECO:0000256" key="1">
    <source>
        <dbReference type="SAM" id="MobiDB-lite"/>
    </source>
</evidence>